<comment type="caution">
    <text evidence="1">The sequence shown here is derived from an EMBL/GenBank/DDBJ whole genome shotgun (WGS) entry which is preliminary data.</text>
</comment>
<gene>
    <name evidence="1" type="ORF">L1049_014045</name>
</gene>
<keyword evidence="2" id="KW-1185">Reference proteome</keyword>
<organism evidence="1 2">
    <name type="scientific">Liquidambar formosana</name>
    <name type="common">Formosan gum</name>
    <dbReference type="NCBI Taxonomy" id="63359"/>
    <lineage>
        <taxon>Eukaryota</taxon>
        <taxon>Viridiplantae</taxon>
        <taxon>Streptophyta</taxon>
        <taxon>Embryophyta</taxon>
        <taxon>Tracheophyta</taxon>
        <taxon>Spermatophyta</taxon>
        <taxon>Magnoliopsida</taxon>
        <taxon>eudicotyledons</taxon>
        <taxon>Gunneridae</taxon>
        <taxon>Pentapetalae</taxon>
        <taxon>Saxifragales</taxon>
        <taxon>Altingiaceae</taxon>
        <taxon>Liquidambar</taxon>
    </lineage>
</organism>
<dbReference type="AlphaFoldDB" id="A0AAP0RLC6"/>
<reference evidence="1 2" key="1">
    <citation type="journal article" date="2024" name="Plant J.">
        <title>Genome sequences and population genomics reveal climatic adaptation and genomic divergence between two closely related sweetgum species.</title>
        <authorList>
            <person name="Xu W.Q."/>
            <person name="Ren C.Q."/>
            <person name="Zhang X.Y."/>
            <person name="Comes H.P."/>
            <person name="Liu X.H."/>
            <person name="Li Y.G."/>
            <person name="Kettle C.J."/>
            <person name="Jalonen R."/>
            <person name="Gaisberger H."/>
            <person name="Ma Y.Z."/>
            <person name="Qiu Y.X."/>
        </authorList>
    </citation>
    <scope>NUCLEOTIDE SEQUENCE [LARGE SCALE GENOMIC DNA]</scope>
    <source>
        <strain evidence="1">Hangzhou</strain>
    </source>
</reference>
<protein>
    <submittedName>
        <fullName evidence="1">Uncharacterized protein</fullName>
    </submittedName>
</protein>
<evidence type="ECO:0000313" key="2">
    <source>
        <dbReference type="Proteomes" id="UP001415857"/>
    </source>
</evidence>
<proteinExistence type="predicted"/>
<name>A0AAP0RLC6_LIQFO</name>
<evidence type="ECO:0000313" key="1">
    <source>
        <dbReference type="EMBL" id="KAK9280356.1"/>
    </source>
</evidence>
<dbReference type="Proteomes" id="UP001415857">
    <property type="component" value="Unassembled WGS sequence"/>
</dbReference>
<sequence>MVLFQMKMSKEQLKSEWFEALDGCREKEKEKEKATGYILRTELERREKKVDFRNHVIQQLQLLRNERDHFEDKIHHIKWSLKYSGFSRCVTYSLI</sequence>
<dbReference type="EMBL" id="JBBPBK010000008">
    <property type="protein sequence ID" value="KAK9280356.1"/>
    <property type="molecule type" value="Genomic_DNA"/>
</dbReference>
<accession>A0AAP0RLC6</accession>